<accession>S7Q582</accession>
<dbReference type="RefSeq" id="XP_007866354.1">
    <property type="nucleotide sequence ID" value="XM_007868163.1"/>
</dbReference>
<dbReference type="HOGENOM" id="CLU_1098595_0_0_1"/>
<reference evidence="1 2" key="1">
    <citation type="journal article" date="2012" name="Science">
        <title>The Paleozoic origin of enzymatic lignin decomposition reconstructed from 31 fungal genomes.</title>
        <authorList>
            <person name="Floudas D."/>
            <person name="Binder M."/>
            <person name="Riley R."/>
            <person name="Barry K."/>
            <person name="Blanchette R.A."/>
            <person name="Henrissat B."/>
            <person name="Martinez A.T."/>
            <person name="Otillar R."/>
            <person name="Spatafora J.W."/>
            <person name="Yadav J.S."/>
            <person name="Aerts A."/>
            <person name="Benoit I."/>
            <person name="Boyd A."/>
            <person name="Carlson A."/>
            <person name="Copeland A."/>
            <person name="Coutinho P.M."/>
            <person name="de Vries R.P."/>
            <person name="Ferreira P."/>
            <person name="Findley K."/>
            <person name="Foster B."/>
            <person name="Gaskell J."/>
            <person name="Glotzer D."/>
            <person name="Gorecki P."/>
            <person name="Heitman J."/>
            <person name="Hesse C."/>
            <person name="Hori C."/>
            <person name="Igarashi K."/>
            <person name="Jurgens J.A."/>
            <person name="Kallen N."/>
            <person name="Kersten P."/>
            <person name="Kohler A."/>
            <person name="Kuees U."/>
            <person name="Kumar T.K.A."/>
            <person name="Kuo A."/>
            <person name="LaButti K."/>
            <person name="Larrondo L.F."/>
            <person name="Lindquist E."/>
            <person name="Ling A."/>
            <person name="Lombard V."/>
            <person name="Lucas S."/>
            <person name="Lundell T."/>
            <person name="Martin R."/>
            <person name="McLaughlin D.J."/>
            <person name="Morgenstern I."/>
            <person name="Morin E."/>
            <person name="Murat C."/>
            <person name="Nagy L.G."/>
            <person name="Nolan M."/>
            <person name="Ohm R.A."/>
            <person name="Patyshakuliyeva A."/>
            <person name="Rokas A."/>
            <person name="Ruiz-Duenas F.J."/>
            <person name="Sabat G."/>
            <person name="Salamov A."/>
            <person name="Samejima M."/>
            <person name="Schmutz J."/>
            <person name="Slot J.C."/>
            <person name="St John F."/>
            <person name="Stenlid J."/>
            <person name="Sun H."/>
            <person name="Sun S."/>
            <person name="Syed K."/>
            <person name="Tsang A."/>
            <person name="Wiebenga A."/>
            <person name="Young D."/>
            <person name="Pisabarro A."/>
            <person name="Eastwood D.C."/>
            <person name="Martin F."/>
            <person name="Cullen D."/>
            <person name="Grigoriev I.V."/>
            <person name="Hibbett D.S."/>
        </authorList>
    </citation>
    <scope>NUCLEOTIDE SEQUENCE [LARGE SCALE GENOMIC DNA]</scope>
    <source>
        <strain evidence="1 2">ATCC 11539</strain>
    </source>
</reference>
<dbReference type="eggNOG" id="ENOG502SA1Y">
    <property type="taxonomic scope" value="Eukaryota"/>
</dbReference>
<dbReference type="KEGG" id="gtr:GLOTRDRAFT_121440"/>
<protein>
    <submittedName>
        <fullName evidence="1">Uncharacterized protein</fullName>
    </submittedName>
</protein>
<gene>
    <name evidence="1" type="ORF">GLOTRDRAFT_121440</name>
</gene>
<evidence type="ECO:0000313" key="2">
    <source>
        <dbReference type="Proteomes" id="UP000030669"/>
    </source>
</evidence>
<dbReference type="EMBL" id="KB469302">
    <property type="protein sequence ID" value="EPQ55196.1"/>
    <property type="molecule type" value="Genomic_DNA"/>
</dbReference>
<organism evidence="1 2">
    <name type="scientific">Gloeophyllum trabeum (strain ATCC 11539 / FP-39264 / Madison 617)</name>
    <name type="common">Brown rot fungus</name>
    <dbReference type="NCBI Taxonomy" id="670483"/>
    <lineage>
        <taxon>Eukaryota</taxon>
        <taxon>Fungi</taxon>
        <taxon>Dikarya</taxon>
        <taxon>Basidiomycota</taxon>
        <taxon>Agaricomycotina</taxon>
        <taxon>Agaricomycetes</taxon>
        <taxon>Gloeophyllales</taxon>
        <taxon>Gloeophyllaceae</taxon>
        <taxon>Gloeophyllum</taxon>
    </lineage>
</organism>
<proteinExistence type="predicted"/>
<dbReference type="GeneID" id="19300746"/>
<evidence type="ECO:0000313" key="1">
    <source>
        <dbReference type="EMBL" id="EPQ55196.1"/>
    </source>
</evidence>
<name>S7Q582_GLOTA</name>
<keyword evidence="2" id="KW-1185">Reference proteome</keyword>
<dbReference type="Proteomes" id="UP000030669">
    <property type="component" value="Unassembled WGS sequence"/>
</dbReference>
<dbReference type="OrthoDB" id="3193243at2759"/>
<sequence length="253" mass="28725">MTTILRGSDPDILTLYSTHPLEPGTVETLKSDFALAAHDRHDPLVKLRVSDRTDFYGCTPEEIRRRLEKEAEEEGKSANDVPSFLVADAQTNDDKSVIYAGDWTQREGFSEGALVEQPNWPKEGKLPFLEKLRVYMHYAPVLHVNLSIVNYTIPELWEYPYDPTKPMTPPIDGGADWRTQPPPPAYVVASPKSFVVSDDPENTADFMPRPDRVYKLTDDAAERLGLTSRWTVGWHDARDPQGHMRFAQGWKTN</sequence>
<dbReference type="OMA" id="WANLDIC"/>
<dbReference type="AlphaFoldDB" id="S7Q582"/>